<keyword evidence="6" id="KW-0342">GTP-binding</keyword>
<reference evidence="12 13" key="1">
    <citation type="journal article" date="2017" name="Front. Microbiol.">
        <title>Genome Sequence of Desulfurella amilsii Strain TR1 and Comparative Genomics of Desulfurellaceae Family.</title>
        <authorList>
            <person name="Florentino A.P."/>
            <person name="Stams A.J."/>
            <person name="Sanchez-Andrea I."/>
        </authorList>
    </citation>
    <scope>NUCLEOTIDE SEQUENCE [LARGE SCALE GENOMIC DNA]</scope>
    <source>
        <strain evidence="12 13">TR1</strain>
    </source>
</reference>
<dbReference type="InterPro" id="IPR006375">
    <property type="entry name" value="Man1P_GuaTrfase/Man6P_Isoase"/>
</dbReference>
<dbReference type="OrthoDB" id="9806359at2"/>
<accession>A0A1X4XZW1</accession>
<evidence type="ECO:0000256" key="7">
    <source>
        <dbReference type="ARBA" id="ARBA00047343"/>
    </source>
</evidence>
<dbReference type="STRING" id="1562698.DESAMIL20_197"/>
<evidence type="ECO:0000259" key="10">
    <source>
        <dbReference type="Pfam" id="PF01050"/>
    </source>
</evidence>
<keyword evidence="5" id="KW-0547">Nucleotide-binding</keyword>
<evidence type="ECO:0000259" key="11">
    <source>
        <dbReference type="Pfam" id="PF22640"/>
    </source>
</evidence>
<keyword evidence="4 12" id="KW-0548">Nucleotidyltransferase</keyword>
<feature type="domain" description="Mannose-6-phosphate isomerase type II C-terminal" evidence="10">
    <location>
        <begin position="339"/>
        <end position="453"/>
    </location>
</feature>
<keyword evidence="13" id="KW-1185">Reference proteome</keyword>
<dbReference type="Pfam" id="PF22640">
    <property type="entry name" value="ManC_GMP_beta-helix"/>
    <property type="match status" value="1"/>
</dbReference>
<dbReference type="InterPro" id="IPR054566">
    <property type="entry name" value="ManC/GMP-like_b-helix"/>
</dbReference>
<dbReference type="PANTHER" id="PTHR46390:SF1">
    <property type="entry name" value="MANNOSE-1-PHOSPHATE GUANYLYLTRANSFERASE"/>
    <property type="match status" value="1"/>
</dbReference>
<dbReference type="FunFam" id="2.60.120.10:FF:000032">
    <property type="entry name" value="Mannose-1-phosphate guanylyltransferase/mannose-6-phosphate isomerase"/>
    <property type="match status" value="1"/>
</dbReference>
<evidence type="ECO:0000256" key="8">
    <source>
        <dbReference type="RuleBase" id="RU004190"/>
    </source>
</evidence>
<dbReference type="GO" id="GO:0000271">
    <property type="term" value="P:polysaccharide biosynthetic process"/>
    <property type="evidence" value="ECO:0007669"/>
    <property type="project" value="InterPro"/>
</dbReference>
<dbReference type="Pfam" id="PF01050">
    <property type="entry name" value="MannoseP_isomer"/>
    <property type="match status" value="1"/>
</dbReference>
<name>A0A1X4XZW1_9BACT</name>
<comment type="caution">
    <text evidence="12">The sequence shown here is derived from an EMBL/GenBank/DDBJ whole genome shotgun (WGS) entry which is preliminary data.</text>
</comment>
<sequence>MINVVLCGGSGTRLWPLSRSLYPKQFIKLFDNRSLFQLTVLRNKSFAEKFIFVTNEVHYFLALDQIEEVGLDVNKAEFILEPVGKNTAPAVAFASFLVNEDQVLLVSSADHYIKESDNYYESLKKGEEFARLGYLVTFGVRPTNPNTGYGYIKAKGFDVEEFKEKPDLQTAQKYIENGNYFWNSGIFCFKAKSYLEELNLYENEVFESSHKALKNAKNCSPIRIKPKDMSEIKPNSIDYAVAEKSKRLKIVPFDTEWDDLGSFDSLYEVLEKDENGNTKNNSILINSKNNLIIEENNRMIGAIDVEDLMIVDTADALLVLKKGSGQKVKDIVSVLKSKNSELTNAHLTVYRPWGNYTLLEENRFYKIKKIVVKPQKRLSLQKHLHRSEHWIVVSGTALVTVADKEFILRPNESTYIKIGELHRLGNPGKIDLIIIEAQVGEYVAEDDIIRIEDDFKRC</sequence>
<dbReference type="EMBL" id="MDSU01000001">
    <property type="protein sequence ID" value="OSS43089.1"/>
    <property type="molecule type" value="Genomic_DNA"/>
</dbReference>
<feature type="domain" description="MannoseP isomerase/GMP-like beta-helix" evidence="11">
    <location>
        <begin position="281"/>
        <end position="334"/>
    </location>
</feature>
<dbReference type="GO" id="GO:0009298">
    <property type="term" value="P:GDP-mannose biosynthetic process"/>
    <property type="evidence" value="ECO:0007669"/>
    <property type="project" value="TreeGrafter"/>
</dbReference>
<evidence type="ECO:0000256" key="1">
    <source>
        <dbReference type="ARBA" id="ARBA00006115"/>
    </source>
</evidence>
<dbReference type="InterPro" id="IPR051161">
    <property type="entry name" value="Mannose-6P_isomerase_type2"/>
</dbReference>
<dbReference type="FunFam" id="3.90.550.10:FF:000046">
    <property type="entry name" value="Mannose-1-phosphate guanylyltransferase (GDP)"/>
    <property type="match status" value="1"/>
</dbReference>
<dbReference type="InterPro" id="IPR029044">
    <property type="entry name" value="Nucleotide-diphossugar_trans"/>
</dbReference>
<dbReference type="InterPro" id="IPR014710">
    <property type="entry name" value="RmlC-like_jellyroll"/>
</dbReference>
<comment type="similarity">
    <text evidence="1 8">Belongs to the mannose-6-phosphate isomerase type 2 family.</text>
</comment>
<dbReference type="RefSeq" id="WP_086033012.1">
    <property type="nucleotide sequence ID" value="NZ_MDSU01000001.1"/>
</dbReference>
<evidence type="ECO:0000256" key="3">
    <source>
        <dbReference type="ARBA" id="ARBA00022679"/>
    </source>
</evidence>
<dbReference type="CDD" id="cd02213">
    <property type="entry name" value="cupin_PMI_typeII_C"/>
    <property type="match status" value="1"/>
</dbReference>
<dbReference type="InterPro" id="IPR049577">
    <property type="entry name" value="GMPP_N"/>
</dbReference>
<dbReference type="Proteomes" id="UP000194141">
    <property type="component" value="Unassembled WGS sequence"/>
</dbReference>
<evidence type="ECO:0000256" key="2">
    <source>
        <dbReference type="ARBA" id="ARBA00012387"/>
    </source>
</evidence>
<evidence type="ECO:0000256" key="4">
    <source>
        <dbReference type="ARBA" id="ARBA00022695"/>
    </source>
</evidence>
<dbReference type="NCBIfam" id="TIGR01479">
    <property type="entry name" value="GMP_PMI"/>
    <property type="match status" value="1"/>
</dbReference>
<dbReference type="Gene3D" id="2.60.120.10">
    <property type="entry name" value="Jelly Rolls"/>
    <property type="match status" value="1"/>
</dbReference>
<protein>
    <recommendedName>
        <fullName evidence="2">mannose-1-phosphate guanylyltransferase</fullName>
        <ecNumber evidence="2">2.7.7.13</ecNumber>
    </recommendedName>
</protein>
<proteinExistence type="inferred from homology"/>
<evidence type="ECO:0000256" key="5">
    <source>
        <dbReference type="ARBA" id="ARBA00022741"/>
    </source>
</evidence>
<organism evidence="12 13">
    <name type="scientific">Desulfurella amilsii</name>
    <dbReference type="NCBI Taxonomy" id="1562698"/>
    <lineage>
        <taxon>Bacteria</taxon>
        <taxon>Pseudomonadati</taxon>
        <taxon>Campylobacterota</taxon>
        <taxon>Desulfurellia</taxon>
        <taxon>Desulfurellales</taxon>
        <taxon>Desulfurellaceae</taxon>
        <taxon>Desulfurella</taxon>
    </lineage>
</organism>
<dbReference type="SUPFAM" id="SSF53448">
    <property type="entry name" value="Nucleotide-diphospho-sugar transferases"/>
    <property type="match status" value="1"/>
</dbReference>
<evidence type="ECO:0000259" key="9">
    <source>
        <dbReference type="Pfam" id="PF00483"/>
    </source>
</evidence>
<dbReference type="GO" id="GO:0005525">
    <property type="term" value="F:GTP binding"/>
    <property type="evidence" value="ECO:0007669"/>
    <property type="project" value="UniProtKB-KW"/>
</dbReference>
<dbReference type="Gene3D" id="3.90.550.10">
    <property type="entry name" value="Spore Coat Polysaccharide Biosynthesis Protein SpsA, Chain A"/>
    <property type="match status" value="1"/>
</dbReference>
<dbReference type="InterPro" id="IPR011051">
    <property type="entry name" value="RmlC_Cupin_sf"/>
</dbReference>
<gene>
    <name evidence="12" type="ORF">DESAMIL20_197</name>
</gene>
<dbReference type="AlphaFoldDB" id="A0A1X4XZW1"/>
<dbReference type="InterPro" id="IPR005835">
    <property type="entry name" value="NTP_transferase_dom"/>
</dbReference>
<keyword evidence="3 12" id="KW-0808">Transferase</keyword>
<dbReference type="Pfam" id="PF00483">
    <property type="entry name" value="NTP_transferase"/>
    <property type="match status" value="1"/>
</dbReference>
<dbReference type="PANTHER" id="PTHR46390">
    <property type="entry name" value="MANNOSE-1-PHOSPHATE GUANYLYLTRANSFERASE"/>
    <property type="match status" value="1"/>
</dbReference>
<feature type="domain" description="Nucleotidyl transferase" evidence="9">
    <location>
        <begin position="3"/>
        <end position="274"/>
    </location>
</feature>
<dbReference type="CDD" id="cd02509">
    <property type="entry name" value="GDP-M1P_Guanylyltransferase"/>
    <property type="match status" value="1"/>
</dbReference>
<evidence type="ECO:0000313" key="12">
    <source>
        <dbReference type="EMBL" id="OSS43089.1"/>
    </source>
</evidence>
<dbReference type="InterPro" id="IPR001538">
    <property type="entry name" value="Man6P_isomerase-2_C"/>
</dbReference>
<comment type="catalytic activity">
    <reaction evidence="7">
        <text>alpha-D-mannose 1-phosphate + GTP + H(+) = GDP-alpha-D-mannose + diphosphate</text>
        <dbReference type="Rhea" id="RHEA:15229"/>
        <dbReference type="ChEBI" id="CHEBI:15378"/>
        <dbReference type="ChEBI" id="CHEBI:33019"/>
        <dbReference type="ChEBI" id="CHEBI:37565"/>
        <dbReference type="ChEBI" id="CHEBI:57527"/>
        <dbReference type="ChEBI" id="CHEBI:58409"/>
        <dbReference type="EC" id="2.7.7.13"/>
    </reaction>
</comment>
<dbReference type="SUPFAM" id="SSF51182">
    <property type="entry name" value="RmlC-like cupins"/>
    <property type="match status" value="1"/>
</dbReference>
<dbReference type="GO" id="GO:0004475">
    <property type="term" value="F:mannose-1-phosphate guanylyltransferase (GTP) activity"/>
    <property type="evidence" value="ECO:0007669"/>
    <property type="project" value="UniProtKB-EC"/>
</dbReference>
<evidence type="ECO:0000313" key="13">
    <source>
        <dbReference type="Proteomes" id="UP000194141"/>
    </source>
</evidence>
<evidence type="ECO:0000256" key="6">
    <source>
        <dbReference type="ARBA" id="ARBA00023134"/>
    </source>
</evidence>
<dbReference type="EC" id="2.7.7.13" evidence="2"/>